<dbReference type="InterPro" id="IPR036759">
    <property type="entry name" value="TPK_catalytic_sf"/>
</dbReference>
<evidence type="ECO:0000259" key="6">
    <source>
        <dbReference type="SMART" id="SM00983"/>
    </source>
</evidence>
<evidence type="ECO:0000313" key="7">
    <source>
        <dbReference type="EMBL" id="MBS5587386.1"/>
    </source>
</evidence>
<dbReference type="Pfam" id="PF04265">
    <property type="entry name" value="TPK_B1_binding"/>
    <property type="match status" value="1"/>
</dbReference>
<evidence type="ECO:0000256" key="1">
    <source>
        <dbReference type="ARBA" id="ARBA00022679"/>
    </source>
</evidence>
<dbReference type="Proteomes" id="UP000751224">
    <property type="component" value="Unassembled WGS sequence"/>
</dbReference>
<dbReference type="AlphaFoldDB" id="A0A943EJ65"/>
<reference evidence="7" key="1">
    <citation type="submission" date="2021-02" db="EMBL/GenBank/DDBJ databases">
        <title>Infant gut strain persistence is associated with maternal origin, phylogeny, and functional potential including surface adhesion and iron acquisition.</title>
        <authorList>
            <person name="Lou Y.C."/>
        </authorList>
    </citation>
    <scope>NUCLEOTIDE SEQUENCE</scope>
    <source>
        <strain evidence="7">L3_108_000G1_dasL3_108_000G1_metabat.metabat.11</strain>
    </source>
</reference>
<dbReference type="GO" id="GO:0005524">
    <property type="term" value="F:ATP binding"/>
    <property type="evidence" value="ECO:0007669"/>
    <property type="project" value="UniProtKB-KW"/>
</dbReference>
<dbReference type="GO" id="GO:0004788">
    <property type="term" value="F:thiamine diphosphokinase activity"/>
    <property type="evidence" value="ECO:0007669"/>
    <property type="project" value="UniProtKB-UniRule"/>
</dbReference>
<keyword evidence="3" id="KW-0418">Kinase</keyword>
<name>A0A943EJ65_9FIRM</name>
<dbReference type="SMART" id="SM00983">
    <property type="entry name" value="TPK_B1_binding"/>
    <property type="match status" value="1"/>
</dbReference>
<dbReference type="GO" id="GO:0006772">
    <property type="term" value="P:thiamine metabolic process"/>
    <property type="evidence" value="ECO:0007669"/>
    <property type="project" value="UniProtKB-UniRule"/>
</dbReference>
<keyword evidence="4" id="KW-0067">ATP-binding</keyword>
<evidence type="ECO:0000256" key="3">
    <source>
        <dbReference type="ARBA" id="ARBA00022777"/>
    </source>
</evidence>
<organism evidence="7 8">
    <name type="scientific">Thomasclavelia spiroformis</name>
    <dbReference type="NCBI Taxonomy" id="29348"/>
    <lineage>
        <taxon>Bacteria</taxon>
        <taxon>Bacillati</taxon>
        <taxon>Bacillota</taxon>
        <taxon>Erysipelotrichia</taxon>
        <taxon>Erysipelotrichales</taxon>
        <taxon>Coprobacillaceae</taxon>
        <taxon>Thomasclavelia</taxon>
    </lineage>
</organism>
<dbReference type="PANTHER" id="PTHR41299">
    <property type="entry name" value="THIAMINE PYROPHOSPHOKINASE"/>
    <property type="match status" value="1"/>
</dbReference>
<dbReference type="GO" id="GO:0030975">
    <property type="term" value="F:thiamine binding"/>
    <property type="evidence" value="ECO:0007669"/>
    <property type="project" value="InterPro"/>
</dbReference>
<feature type="domain" description="Thiamin pyrophosphokinase thiamin-binding" evidence="6">
    <location>
        <begin position="127"/>
        <end position="190"/>
    </location>
</feature>
<dbReference type="Pfam" id="PF04263">
    <property type="entry name" value="TPK_catalytic"/>
    <property type="match status" value="1"/>
</dbReference>
<keyword evidence="2" id="KW-0547">Nucleotide-binding</keyword>
<evidence type="ECO:0000313" key="8">
    <source>
        <dbReference type="Proteomes" id="UP000751224"/>
    </source>
</evidence>
<sequence length="198" mass="22824">MKIGICSAMAKEIDISLDYIGVDRGIEVLIDQGIKPIYAIGDFDSIRDEHLLLNLKIERLPTRKDVTDTHAAIEYAINNGYDEIDIYGVTGGRLDHFLGVMCLLEKYSNIKIRIIDDQNIIELLEPGRHKVYGAEYKYFSLFACNDSYIDIEHAQYQLNNYYLKRDDPLCVSNQVIDNFAYIKNSDNIFLVRTKDKEK</sequence>
<dbReference type="Gene3D" id="3.40.50.10240">
    <property type="entry name" value="Thiamin pyrophosphokinase, catalytic domain"/>
    <property type="match status" value="1"/>
</dbReference>
<evidence type="ECO:0000256" key="4">
    <source>
        <dbReference type="ARBA" id="ARBA00022840"/>
    </source>
</evidence>
<keyword evidence="1 7" id="KW-0808">Transferase</keyword>
<dbReference type="EC" id="2.7.6.2" evidence="5"/>
<accession>A0A943EJ65</accession>
<dbReference type="EMBL" id="JAGZCC010000004">
    <property type="protein sequence ID" value="MBS5587386.1"/>
    <property type="molecule type" value="Genomic_DNA"/>
</dbReference>
<dbReference type="SUPFAM" id="SSF63999">
    <property type="entry name" value="Thiamin pyrophosphokinase, catalytic domain"/>
    <property type="match status" value="1"/>
</dbReference>
<dbReference type="NCBIfam" id="TIGR01378">
    <property type="entry name" value="thi_PPkinase"/>
    <property type="match status" value="1"/>
</dbReference>
<dbReference type="CDD" id="cd07995">
    <property type="entry name" value="TPK"/>
    <property type="match status" value="1"/>
</dbReference>
<dbReference type="InterPro" id="IPR007371">
    <property type="entry name" value="TPK_catalytic"/>
</dbReference>
<gene>
    <name evidence="7" type="ORF">KHX14_01015</name>
</gene>
<dbReference type="RefSeq" id="WP_297669150.1">
    <property type="nucleotide sequence ID" value="NZ_JAGZCC010000004.1"/>
</dbReference>
<dbReference type="GO" id="GO:0016301">
    <property type="term" value="F:kinase activity"/>
    <property type="evidence" value="ECO:0007669"/>
    <property type="project" value="UniProtKB-KW"/>
</dbReference>
<evidence type="ECO:0000256" key="2">
    <source>
        <dbReference type="ARBA" id="ARBA00022741"/>
    </source>
</evidence>
<dbReference type="InterPro" id="IPR007373">
    <property type="entry name" value="Thiamin_PyroPKinase_B1-bd"/>
</dbReference>
<dbReference type="InterPro" id="IPR006282">
    <property type="entry name" value="Thi_PPkinase"/>
</dbReference>
<protein>
    <recommendedName>
        <fullName evidence="5">Thiamine diphosphokinase</fullName>
        <ecNumber evidence="5">2.7.6.2</ecNumber>
    </recommendedName>
</protein>
<dbReference type="GO" id="GO:0009229">
    <property type="term" value="P:thiamine diphosphate biosynthetic process"/>
    <property type="evidence" value="ECO:0007669"/>
    <property type="project" value="InterPro"/>
</dbReference>
<evidence type="ECO:0000256" key="5">
    <source>
        <dbReference type="NCBIfam" id="TIGR01378"/>
    </source>
</evidence>
<proteinExistence type="predicted"/>
<dbReference type="InterPro" id="IPR053149">
    <property type="entry name" value="TPK"/>
</dbReference>
<dbReference type="PANTHER" id="PTHR41299:SF1">
    <property type="entry name" value="THIAMINE PYROPHOSPHOKINASE"/>
    <property type="match status" value="1"/>
</dbReference>
<comment type="caution">
    <text evidence="7">The sequence shown here is derived from an EMBL/GenBank/DDBJ whole genome shotgun (WGS) entry which is preliminary data.</text>
</comment>